<feature type="region of interest" description="Disordered" evidence="1">
    <location>
        <begin position="1"/>
        <end position="34"/>
    </location>
</feature>
<accession>A0A7D9KJT2</accession>
<dbReference type="Proteomes" id="UP001152795">
    <property type="component" value="Unassembled WGS sequence"/>
</dbReference>
<dbReference type="AlphaFoldDB" id="A0A7D9KJT2"/>
<name>A0A7D9KJT2_PARCT</name>
<feature type="region of interest" description="Disordered" evidence="1">
    <location>
        <begin position="55"/>
        <end position="149"/>
    </location>
</feature>
<keyword evidence="3" id="KW-1185">Reference proteome</keyword>
<evidence type="ECO:0000313" key="3">
    <source>
        <dbReference type="Proteomes" id="UP001152795"/>
    </source>
</evidence>
<feature type="non-terminal residue" evidence="2">
    <location>
        <position position="190"/>
    </location>
</feature>
<gene>
    <name evidence="2" type="ORF">PACLA_8A044980</name>
</gene>
<dbReference type="EMBL" id="CACRXK020036645">
    <property type="protein sequence ID" value="CAB4044874.1"/>
    <property type="molecule type" value="Genomic_DNA"/>
</dbReference>
<evidence type="ECO:0000313" key="2">
    <source>
        <dbReference type="EMBL" id="CAB4044874.1"/>
    </source>
</evidence>
<feature type="compositionally biased region" description="Basic and acidic residues" evidence="1">
    <location>
        <begin position="94"/>
        <end position="145"/>
    </location>
</feature>
<dbReference type="OrthoDB" id="7698392at2759"/>
<feature type="compositionally biased region" description="Polar residues" evidence="1">
    <location>
        <begin position="55"/>
        <end position="64"/>
    </location>
</feature>
<organism evidence="2 3">
    <name type="scientific">Paramuricea clavata</name>
    <name type="common">Red gorgonian</name>
    <name type="synonym">Violescent sea-whip</name>
    <dbReference type="NCBI Taxonomy" id="317549"/>
    <lineage>
        <taxon>Eukaryota</taxon>
        <taxon>Metazoa</taxon>
        <taxon>Cnidaria</taxon>
        <taxon>Anthozoa</taxon>
        <taxon>Octocorallia</taxon>
        <taxon>Malacalcyonacea</taxon>
        <taxon>Plexauridae</taxon>
        <taxon>Paramuricea</taxon>
    </lineage>
</organism>
<feature type="compositionally biased region" description="Low complexity" evidence="1">
    <location>
        <begin position="17"/>
        <end position="29"/>
    </location>
</feature>
<comment type="caution">
    <text evidence="2">The sequence shown here is derived from an EMBL/GenBank/DDBJ whole genome shotgun (WGS) entry which is preliminary data.</text>
</comment>
<evidence type="ECO:0000256" key="1">
    <source>
        <dbReference type="SAM" id="MobiDB-lite"/>
    </source>
</evidence>
<sequence length="190" mass="20975">MADIFPAGEREDPPPQQSSSNGSTSTNDDLLFSFLRDMQQDMQFTHKLLAQMLTQGNASSSQGDENFGGKRKATMLEDDGQANTKKRSKNTHSASEKAPKDASEKAIDNASEKAQEVFSDDEVHDRTQDESNINEDDRLSVHAGEDDQIDQAELVFDEREEDEDLLAVINESLNPSDETGAPVSERLAKL</sequence>
<reference evidence="2" key="1">
    <citation type="submission" date="2020-04" db="EMBL/GenBank/DDBJ databases">
        <authorList>
            <person name="Alioto T."/>
            <person name="Alioto T."/>
            <person name="Gomez Garrido J."/>
        </authorList>
    </citation>
    <scope>NUCLEOTIDE SEQUENCE</scope>
    <source>
        <strain evidence="2">A484AB</strain>
    </source>
</reference>
<protein>
    <submittedName>
        <fullName evidence="2">Uncharacterized protein</fullName>
    </submittedName>
</protein>
<proteinExistence type="predicted"/>